<organism evidence="5 6">
    <name type="scientific">Nitrospirillum amazonense</name>
    <dbReference type="NCBI Taxonomy" id="28077"/>
    <lineage>
        <taxon>Bacteria</taxon>
        <taxon>Pseudomonadati</taxon>
        <taxon>Pseudomonadota</taxon>
        <taxon>Alphaproteobacteria</taxon>
        <taxon>Rhodospirillales</taxon>
        <taxon>Azospirillaceae</taxon>
        <taxon>Nitrospirillum</taxon>
    </lineage>
</organism>
<dbReference type="InterPro" id="IPR029063">
    <property type="entry name" value="SAM-dependent_MTases_sf"/>
</dbReference>
<dbReference type="PANTHER" id="PTHR45875:SF1">
    <property type="entry name" value="METHYLTRANSFERASE N6AMT1"/>
    <property type="match status" value="1"/>
</dbReference>
<dbReference type="AlphaFoldDB" id="A0A560H0B7"/>
<evidence type="ECO:0000259" key="4">
    <source>
        <dbReference type="Pfam" id="PF05175"/>
    </source>
</evidence>
<dbReference type="GO" id="GO:0032259">
    <property type="term" value="P:methylation"/>
    <property type="evidence" value="ECO:0007669"/>
    <property type="project" value="UniProtKB-KW"/>
</dbReference>
<dbReference type="SUPFAM" id="SSF53335">
    <property type="entry name" value="S-adenosyl-L-methionine-dependent methyltransferases"/>
    <property type="match status" value="1"/>
</dbReference>
<evidence type="ECO:0000256" key="1">
    <source>
        <dbReference type="ARBA" id="ARBA00022603"/>
    </source>
</evidence>
<evidence type="ECO:0000313" key="5">
    <source>
        <dbReference type="EMBL" id="TWB39561.1"/>
    </source>
</evidence>
<comment type="caution">
    <text evidence="5">The sequence shown here is derived from an EMBL/GenBank/DDBJ whole genome shotgun (WGS) entry which is preliminary data.</text>
</comment>
<dbReference type="Gene3D" id="3.40.50.150">
    <property type="entry name" value="Vaccinia Virus protein VP39"/>
    <property type="match status" value="1"/>
</dbReference>
<protein>
    <submittedName>
        <fullName evidence="5">Methylase of polypeptide subunit release factors</fullName>
    </submittedName>
</protein>
<evidence type="ECO:0000256" key="3">
    <source>
        <dbReference type="ARBA" id="ARBA00022691"/>
    </source>
</evidence>
<keyword evidence="6" id="KW-1185">Reference proteome</keyword>
<dbReference type="Proteomes" id="UP000315751">
    <property type="component" value="Unassembled WGS sequence"/>
</dbReference>
<dbReference type="GO" id="GO:0008276">
    <property type="term" value="F:protein methyltransferase activity"/>
    <property type="evidence" value="ECO:0007669"/>
    <property type="project" value="TreeGrafter"/>
</dbReference>
<keyword evidence="3" id="KW-0949">S-adenosyl-L-methionine</keyword>
<dbReference type="GO" id="GO:0035657">
    <property type="term" value="C:eRF1 methyltransferase complex"/>
    <property type="evidence" value="ECO:0007669"/>
    <property type="project" value="TreeGrafter"/>
</dbReference>
<dbReference type="GO" id="GO:0008757">
    <property type="term" value="F:S-adenosylmethionine-dependent methyltransferase activity"/>
    <property type="evidence" value="ECO:0007669"/>
    <property type="project" value="TreeGrafter"/>
</dbReference>
<reference evidence="5 6" key="1">
    <citation type="submission" date="2019-06" db="EMBL/GenBank/DDBJ databases">
        <title>Genomic Encyclopedia of Type Strains, Phase IV (KMG-V): Genome sequencing to study the core and pangenomes of soil and plant-associated prokaryotes.</title>
        <authorList>
            <person name="Whitman W."/>
        </authorList>
    </citation>
    <scope>NUCLEOTIDE SEQUENCE [LARGE SCALE GENOMIC DNA]</scope>
    <source>
        <strain evidence="5 6">BR 11622</strain>
    </source>
</reference>
<dbReference type="InterPro" id="IPR052190">
    <property type="entry name" value="Euk-Arch_PrmC-MTase"/>
</dbReference>
<sequence>MSHPRPAPPPPPVAPATRLLWAPWMAAKRAVLRRRLRRPVFETIRGRSFAVWPGVFNPVVFRTGRFLAEFIATSPLLEPLGAGATALDVGTGCGVLGIFAATRGYQVTAVDVVPEAVACARANALLNTLAVDVQQGDLFAPVAGRTFDLVLFSLPKFRGTPATTFERSWRSPDVIDRLAAGLPGMLKPGGKAYFVLTSHGDCAGMLDGLAQAGLAVERVLWRHFGVETLAIYSATAPNRSSSAAVSS</sequence>
<dbReference type="EMBL" id="VITR01000010">
    <property type="protein sequence ID" value="TWB39561.1"/>
    <property type="molecule type" value="Genomic_DNA"/>
</dbReference>
<evidence type="ECO:0000313" key="6">
    <source>
        <dbReference type="Proteomes" id="UP000315751"/>
    </source>
</evidence>
<proteinExistence type="predicted"/>
<keyword evidence="1 5" id="KW-0489">Methyltransferase</keyword>
<dbReference type="RefSeq" id="WP_186455868.1">
    <property type="nucleotide sequence ID" value="NZ_VITR01000010.1"/>
</dbReference>
<evidence type="ECO:0000256" key="2">
    <source>
        <dbReference type="ARBA" id="ARBA00022679"/>
    </source>
</evidence>
<dbReference type="Pfam" id="PF05175">
    <property type="entry name" value="MTS"/>
    <property type="match status" value="1"/>
</dbReference>
<keyword evidence="2" id="KW-0808">Transferase</keyword>
<accession>A0A560H0B7</accession>
<dbReference type="CDD" id="cd02440">
    <property type="entry name" value="AdoMet_MTases"/>
    <property type="match status" value="1"/>
</dbReference>
<feature type="domain" description="Methyltransferase small" evidence="4">
    <location>
        <begin position="73"/>
        <end position="207"/>
    </location>
</feature>
<dbReference type="PANTHER" id="PTHR45875">
    <property type="entry name" value="METHYLTRANSFERASE N6AMT1"/>
    <property type="match status" value="1"/>
</dbReference>
<name>A0A560H0B7_9PROT</name>
<dbReference type="InterPro" id="IPR007848">
    <property type="entry name" value="Small_mtfrase_dom"/>
</dbReference>
<gene>
    <name evidence="5" type="ORF">FBZ90_11025</name>
</gene>